<dbReference type="GO" id="GO:0006269">
    <property type="term" value="P:DNA replication, synthesis of primer"/>
    <property type="evidence" value="ECO:0007669"/>
    <property type="project" value="UniProtKB-KW"/>
</dbReference>
<dbReference type="CDD" id="cd18804">
    <property type="entry name" value="SF2_C_priA"/>
    <property type="match status" value="1"/>
</dbReference>
<evidence type="ECO:0000256" key="10">
    <source>
        <dbReference type="ARBA" id="ARBA00023235"/>
    </source>
</evidence>
<dbReference type="InterPro" id="IPR005259">
    <property type="entry name" value="PriA"/>
</dbReference>
<dbReference type="Gene3D" id="3.40.50.300">
    <property type="entry name" value="P-loop containing nucleotide triphosphate hydrolases"/>
    <property type="match status" value="2"/>
</dbReference>
<comment type="cofactor">
    <cofactor evidence="12">
        <name>Zn(2+)</name>
        <dbReference type="ChEBI" id="CHEBI:29105"/>
    </cofactor>
    <text evidence="12">Binds 2 zinc ions per subunit.</text>
</comment>
<keyword evidence="4 12" id="KW-0547">Nucleotide-binding</keyword>
<keyword evidence="3 12" id="KW-0479">Metal-binding</keyword>
<keyword evidence="9 12" id="KW-0238">DNA-binding</keyword>
<comment type="catalytic activity">
    <reaction evidence="12">
        <text>Couples ATP hydrolysis with the unwinding of duplex DNA by translocating in the 3'-5' direction.</text>
        <dbReference type="EC" id="5.6.2.4"/>
    </reaction>
</comment>
<feature type="domain" description="Helicase ATP-binding" evidence="13">
    <location>
        <begin position="176"/>
        <end position="342"/>
    </location>
</feature>
<dbReference type="GO" id="GO:0043138">
    <property type="term" value="F:3'-5' DNA helicase activity"/>
    <property type="evidence" value="ECO:0007669"/>
    <property type="project" value="UniProtKB-EC"/>
</dbReference>
<keyword evidence="5 12" id="KW-0378">Hydrolase</keyword>
<dbReference type="InterPro" id="IPR040498">
    <property type="entry name" value="PriA_CRR"/>
</dbReference>
<dbReference type="InterPro" id="IPR041222">
    <property type="entry name" value="PriA_3primeBD"/>
</dbReference>
<evidence type="ECO:0000256" key="9">
    <source>
        <dbReference type="ARBA" id="ARBA00023125"/>
    </source>
</evidence>
<name>A0A4R3I9V3_9GAMM</name>
<dbReference type="GO" id="GO:0008270">
    <property type="term" value="F:zinc ion binding"/>
    <property type="evidence" value="ECO:0007669"/>
    <property type="project" value="UniProtKB-UniRule"/>
</dbReference>
<evidence type="ECO:0000256" key="12">
    <source>
        <dbReference type="HAMAP-Rule" id="MF_00983"/>
    </source>
</evidence>
<feature type="binding site" evidence="12">
    <location>
        <position position="444"/>
    </location>
    <ligand>
        <name>Zn(2+)</name>
        <dbReference type="ChEBI" id="CHEBI:29105"/>
        <label>1</label>
    </ligand>
</feature>
<feature type="binding site" evidence="12">
    <location>
        <position position="431"/>
    </location>
    <ligand>
        <name>Zn(2+)</name>
        <dbReference type="ChEBI" id="CHEBI:29105"/>
        <label>2</label>
    </ligand>
</feature>
<evidence type="ECO:0000256" key="11">
    <source>
        <dbReference type="ARBA" id="ARBA00048988"/>
    </source>
</evidence>
<dbReference type="Pfam" id="PF17764">
    <property type="entry name" value="PriA_3primeBD"/>
    <property type="match status" value="1"/>
</dbReference>
<evidence type="ECO:0000256" key="6">
    <source>
        <dbReference type="ARBA" id="ARBA00022806"/>
    </source>
</evidence>
<comment type="caution">
    <text evidence="14">The sequence shown here is derived from an EMBL/GenBank/DDBJ whole genome shotgun (WGS) entry which is preliminary data.</text>
</comment>
<dbReference type="PANTHER" id="PTHR30580:SF0">
    <property type="entry name" value="PRIMOSOMAL PROTEIN N"/>
    <property type="match status" value="1"/>
</dbReference>
<evidence type="ECO:0000256" key="8">
    <source>
        <dbReference type="ARBA" id="ARBA00022840"/>
    </source>
</evidence>
<dbReference type="GO" id="GO:0016887">
    <property type="term" value="F:ATP hydrolysis activity"/>
    <property type="evidence" value="ECO:0007669"/>
    <property type="project" value="RHEA"/>
</dbReference>
<dbReference type="GO" id="GO:0006270">
    <property type="term" value="P:DNA replication initiation"/>
    <property type="evidence" value="ECO:0007669"/>
    <property type="project" value="TreeGrafter"/>
</dbReference>
<organism evidence="14 15">
    <name type="scientific">Reinekea marinisedimentorum</name>
    <dbReference type="NCBI Taxonomy" id="230495"/>
    <lineage>
        <taxon>Bacteria</taxon>
        <taxon>Pseudomonadati</taxon>
        <taxon>Pseudomonadota</taxon>
        <taxon>Gammaproteobacteria</taxon>
        <taxon>Oceanospirillales</taxon>
        <taxon>Saccharospirillaceae</taxon>
        <taxon>Reinekea</taxon>
    </lineage>
</organism>
<dbReference type="GO" id="GO:0005524">
    <property type="term" value="F:ATP binding"/>
    <property type="evidence" value="ECO:0007669"/>
    <property type="project" value="UniProtKB-UniRule"/>
</dbReference>
<keyword evidence="10 12" id="KW-0413">Isomerase</keyword>
<dbReference type="EC" id="5.6.2.4" evidence="12"/>
<dbReference type="CDD" id="cd17929">
    <property type="entry name" value="DEXHc_priA"/>
    <property type="match status" value="1"/>
</dbReference>
<dbReference type="NCBIfam" id="NF004067">
    <property type="entry name" value="PRK05580.1-4"/>
    <property type="match status" value="1"/>
</dbReference>
<dbReference type="InterPro" id="IPR014001">
    <property type="entry name" value="Helicase_ATP-bd"/>
</dbReference>
<dbReference type="Proteomes" id="UP000295793">
    <property type="component" value="Unassembled WGS sequence"/>
</dbReference>
<dbReference type="GO" id="GO:0006302">
    <property type="term" value="P:double-strand break repair"/>
    <property type="evidence" value="ECO:0007669"/>
    <property type="project" value="InterPro"/>
</dbReference>
<dbReference type="Pfam" id="PF00270">
    <property type="entry name" value="DEAD"/>
    <property type="match status" value="1"/>
</dbReference>
<dbReference type="HAMAP" id="MF_00983">
    <property type="entry name" value="PriA"/>
    <property type="match status" value="1"/>
</dbReference>
<sequence length="692" mass="77843">MPLGKREVVGVVVDSKISTREIDTSKLKSVKATLDEQPILPENILKLAGWMSRYYLHEFSSSFLLALPKLLRDGEPATLAAEKWLSLTIAGEALEPAQLKRSEKQQALLSFVQQQRRCSLKSAKEHGHDSAQVKALEKKNFIEVEAVSLHEPVAASGQLNEPSLRLNDDQQHALAHLNETGFQATLLEGVTGSGKTEVYLQAIERCLKQGRRALVLVPEIGLTPQTLRRFQNRFADEVISLHSGLSDNQRKNNWLKASLGQAAILIGTRSAILTPIPDLGLIVVDEEHDQSYKQQDTLRYQARDIALMRARNEGIPIILGTATPSLESLHHARNGHYSYLQLNQRAAGQSLPHVETVDMRKQDQRQGLSEKMLLRIKEHLGDGNQVLLFLNRRGYAPSWFCEDCGWIADCVYCDAHLTHHRHNNLNICHHCGFQQAPVRQCPNCHSHEVSAMGTGTERAEELLAECFAEVPIIRFDSNITSTRKKFEEQLKQTEVPGPAIIIGTQMLAKGHHFERVTLVGIWDIDTGLFSADLRARERMGQLLTQVAGRSGRGSKRGEVLIQTHYPDNPIFEPLLKHDYRQFAVELLEERQRTGLPPFGYLAVIRADSPYAERCEARLKEMAHYLIGLGTVRVLGPLPALMSRRAGKHRYMIIVQSDKRSTLHQALNPLHKHYPREAQQVSWHIDIDPADLA</sequence>
<dbReference type="GO" id="GO:0003677">
    <property type="term" value="F:DNA binding"/>
    <property type="evidence" value="ECO:0007669"/>
    <property type="project" value="UniProtKB-UniRule"/>
</dbReference>
<dbReference type="FunFam" id="3.40.50.300:FF:000489">
    <property type="entry name" value="Primosome assembly protein PriA"/>
    <property type="match status" value="1"/>
</dbReference>
<keyword evidence="8 12" id="KW-0067">ATP-binding</keyword>
<keyword evidence="7 12" id="KW-0862">Zinc</keyword>
<evidence type="ECO:0000256" key="5">
    <source>
        <dbReference type="ARBA" id="ARBA00022801"/>
    </source>
</evidence>
<proteinExistence type="inferred from homology"/>
<dbReference type="SMART" id="SM00487">
    <property type="entry name" value="DEXDc"/>
    <property type="match status" value="1"/>
</dbReference>
<keyword evidence="15" id="KW-1185">Reference proteome</keyword>
<evidence type="ECO:0000313" key="15">
    <source>
        <dbReference type="Proteomes" id="UP000295793"/>
    </source>
</evidence>
<dbReference type="PANTHER" id="PTHR30580">
    <property type="entry name" value="PRIMOSOMAL PROTEIN N"/>
    <property type="match status" value="1"/>
</dbReference>
<feature type="binding site" evidence="12">
    <location>
        <position position="410"/>
    </location>
    <ligand>
        <name>Zn(2+)</name>
        <dbReference type="ChEBI" id="CHEBI:29105"/>
        <label>2</label>
    </ligand>
</feature>
<feature type="binding site" evidence="12">
    <location>
        <position position="428"/>
    </location>
    <ligand>
        <name>Zn(2+)</name>
        <dbReference type="ChEBI" id="CHEBI:29105"/>
        <label>2</label>
    </ligand>
</feature>
<dbReference type="EMBL" id="SLZR01000002">
    <property type="protein sequence ID" value="TCS43198.1"/>
    <property type="molecule type" value="Genomic_DNA"/>
</dbReference>
<gene>
    <name evidence="12" type="primary">priA</name>
    <name evidence="14" type="ORF">BCF53_102224</name>
</gene>
<comment type="similarity">
    <text evidence="12">Belongs to the helicase family. PriA subfamily.</text>
</comment>
<dbReference type="Pfam" id="PF18074">
    <property type="entry name" value="PriA_C"/>
    <property type="match status" value="1"/>
</dbReference>
<dbReference type="InterPro" id="IPR011545">
    <property type="entry name" value="DEAD/DEAH_box_helicase_dom"/>
</dbReference>
<feature type="binding site" evidence="12">
    <location>
        <position position="401"/>
    </location>
    <ligand>
        <name>Zn(2+)</name>
        <dbReference type="ChEBI" id="CHEBI:29105"/>
        <label>1</label>
    </ligand>
</feature>
<evidence type="ECO:0000256" key="2">
    <source>
        <dbReference type="ARBA" id="ARBA00022705"/>
    </source>
</evidence>
<evidence type="ECO:0000256" key="1">
    <source>
        <dbReference type="ARBA" id="ARBA00022515"/>
    </source>
</evidence>
<evidence type="ECO:0000256" key="4">
    <source>
        <dbReference type="ARBA" id="ARBA00022741"/>
    </source>
</evidence>
<dbReference type="NCBIfam" id="TIGR00595">
    <property type="entry name" value="priA"/>
    <property type="match status" value="1"/>
</dbReference>
<reference evidence="14 15" key="1">
    <citation type="submission" date="2019-03" db="EMBL/GenBank/DDBJ databases">
        <title>Genomic Encyclopedia of Archaeal and Bacterial Type Strains, Phase II (KMG-II): from individual species to whole genera.</title>
        <authorList>
            <person name="Goeker M."/>
        </authorList>
    </citation>
    <scope>NUCLEOTIDE SEQUENCE [LARGE SCALE GENOMIC DNA]</scope>
    <source>
        <strain evidence="14 15">DSM 15388</strain>
    </source>
</reference>
<dbReference type="InterPro" id="IPR027417">
    <property type="entry name" value="P-loop_NTPase"/>
</dbReference>
<dbReference type="InterPro" id="IPR042115">
    <property type="entry name" value="PriA_3primeBD_sf"/>
</dbReference>
<comment type="function">
    <text evidence="12">Initiates the restart of stalled replication forks, which reloads the replicative helicase on sites other than the origin of replication. Recognizes and binds to abandoned replication forks and remodels them to uncover a helicase loading site. Promotes assembly of the primosome at these replication forks.</text>
</comment>
<dbReference type="GO" id="GO:0006310">
    <property type="term" value="P:DNA recombination"/>
    <property type="evidence" value="ECO:0007669"/>
    <property type="project" value="InterPro"/>
</dbReference>
<dbReference type="Gene3D" id="3.40.1440.60">
    <property type="entry name" value="PriA, 3(prime) DNA-binding domain"/>
    <property type="match status" value="1"/>
</dbReference>
<feature type="binding site" evidence="12">
    <location>
        <position position="441"/>
    </location>
    <ligand>
        <name>Zn(2+)</name>
        <dbReference type="ChEBI" id="CHEBI:29105"/>
        <label>1</label>
    </ligand>
</feature>
<evidence type="ECO:0000256" key="3">
    <source>
        <dbReference type="ARBA" id="ARBA00022723"/>
    </source>
</evidence>
<dbReference type="PROSITE" id="PS51192">
    <property type="entry name" value="HELICASE_ATP_BIND_1"/>
    <property type="match status" value="1"/>
</dbReference>
<dbReference type="AlphaFoldDB" id="A0A4R3I9V3"/>
<accession>A0A4R3I9V3</accession>
<dbReference type="SUPFAM" id="SSF52540">
    <property type="entry name" value="P-loop containing nucleoside triphosphate hydrolases"/>
    <property type="match status" value="2"/>
</dbReference>
<comment type="subunit">
    <text evidence="12">Component of the replication restart primosome.</text>
</comment>
<dbReference type="InterPro" id="IPR041236">
    <property type="entry name" value="PriA_C"/>
</dbReference>
<keyword evidence="6 12" id="KW-0347">Helicase</keyword>
<dbReference type="Pfam" id="PF18319">
    <property type="entry name" value="Zn_ribbon_PriA"/>
    <property type="match status" value="1"/>
</dbReference>
<feature type="binding site" evidence="12">
    <location>
        <position position="404"/>
    </location>
    <ligand>
        <name>Zn(2+)</name>
        <dbReference type="ChEBI" id="CHEBI:29105"/>
        <label>1</label>
    </ligand>
</feature>
<protein>
    <recommendedName>
        <fullName evidence="12">Replication restart protein PriA</fullName>
    </recommendedName>
    <alternativeName>
        <fullName evidence="12">ATP-dependent DNA helicase PriA</fullName>
        <ecNumber evidence="12">5.6.2.4</ecNumber>
    </alternativeName>
    <alternativeName>
        <fullName evidence="12">DNA 3'-5' helicase PriA</fullName>
    </alternativeName>
</protein>
<comment type="catalytic activity">
    <reaction evidence="11 12">
        <text>ATP + H2O = ADP + phosphate + H(+)</text>
        <dbReference type="Rhea" id="RHEA:13065"/>
        <dbReference type="ChEBI" id="CHEBI:15377"/>
        <dbReference type="ChEBI" id="CHEBI:15378"/>
        <dbReference type="ChEBI" id="CHEBI:30616"/>
        <dbReference type="ChEBI" id="CHEBI:43474"/>
        <dbReference type="ChEBI" id="CHEBI:456216"/>
        <dbReference type="EC" id="5.6.2.4"/>
    </reaction>
</comment>
<evidence type="ECO:0000256" key="7">
    <source>
        <dbReference type="ARBA" id="ARBA00022833"/>
    </source>
</evidence>
<feature type="binding site" evidence="12">
    <location>
        <position position="413"/>
    </location>
    <ligand>
        <name>Zn(2+)</name>
        <dbReference type="ChEBI" id="CHEBI:29105"/>
        <label>2</label>
    </ligand>
</feature>
<keyword evidence="1 12" id="KW-0639">Primosome</keyword>
<evidence type="ECO:0000259" key="13">
    <source>
        <dbReference type="PROSITE" id="PS51192"/>
    </source>
</evidence>
<keyword evidence="2 12" id="KW-0235">DNA replication</keyword>
<dbReference type="GO" id="GO:1990077">
    <property type="term" value="C:primosome complex"/>
    <property type="evidence" value="ECO:0007669"/>
    <property type="project" value="UniProtKB-UniRule"/>
</dbReference>
<evidence type="ECO:0000313" key="14">
    <source>
        <dbReference type="EMBL" id="TCS43198.1"/>
    </source>
</evidence>